<dbReference type="PIRSF" id="PIRSF000440">
    <property type="entry name" value="CAT"/>
    <property type="match status" value="1"/>
</dbReference>
<reference evidence="2 3" key="1">
    <citation type="submission" date="2016-11" db="EMBL/GenBank/DDBJ databases">
        <title>Gramella sp. LPB0144 isolated from marine environment.</title>
        <authorList>
            <person name="Kim E."/>
            <person name="Yi H."/>
        </authorList>
    </citation>
    <scope>NUCLEOTIDE SEQUENCE [LARGE SCALE GENOMIC DNA]</scope>
    <source>
        <strain evidence="2 3">LPB0144</strain>
    </source>
</reference>
<keyword evidence="3" id="KW-1185">Reference proteome</keyword>
<dbReference type="AlphaFoldDB" id="A0A1L3J5X6"/>
<proteinExistence type="predicted"/>
<dbReference type="PANTHER" id="PTHR38474:SF1">
    <property type="entry name" value="SLR0299 PROTEIN"/>
    <property type="match status" value="1"/>
</dbReference>
<evidence type="ECO:0000256" key="1">
    <source>
        <dbReference type="PIRSR" id="PIRSR000440-1"/>
    </source>
</evidence>
<gene>
    <name evidence="2" type="ORF">LPB144_08920</name>
</gene>
<dbReference type="SUPFAM" id="SSF52777">
    <property type="entry name" value="CoA-dependent acyltransferases"/>
    <property type="match status" value="1"/>
</dbReference>
<protein>
    <submittedName>
        <fullName evidence="2">Chloramphenicol acetyltransferase</fullName>
    </submittedName>
</protein>
<dbReference type="STRING" id="1913577.LPB144_08920"/>
<dbReference type="PANTHER" id="PTHR38474">
    <property type="entry name" value="SLR0299 PROTEIN"/>
    <property type="match status" value="1"/>
</dbReference>
<dbReference type="OrthoDB" id="9801766at2"/>
<organism evidence="2 3">
    <name type="scientific">Christiangramia salexigens</name>
    <dbReference type="NCBI Taxonomy" id="1913577"/>
    <lineage>
        <taxon>Bacteria</taxon>
        <taxon>Pseudomonadati</taxon>
        <taxon>Bacteroidota</taxon>
        <taxon>Flavobacteriia</taxon>
        <taxon>Flavobacteriales</taxon>
        <taxon>Flavobacteriaceae</taxon>
        <taxon>Christiangramia</taxon>
    </lineage>
</organism>
<dbReference type="EMBL" id="CP018153">
    <property type="protein sequence ID" value="APG60516.1"/>
    <property type="molecule type" value="Genomic_DNA"/>
</dbReference>
<evidence type="ECO:0000313" key="2">
    <source>
        <dbReference type="EMBL" id="APG60516.1"/>
    </source>
</evidence>
<accession>A0A1L3J5X6</accession>
<evidence type="ECO:0000313" key="3">
    <source>
        <dbReference type="Proteomes" id="UP000182510"/>
    </source>
</evidence>
<dbReference type="Proteomes" id="UP000182510">
    <property type="component" value="Chromosome"/>
</dbReference>
<sequence>MRKEIDLKSWNRKEHFEFFSKFEEPFYGMSLKIDCTGAYQRSKELDVSFFVYYLHQVATAVNQTRAFRYRIQENRVYEYEQIDISATILREDHTFGFSYIDYNKNLKVFKENVGKEIHRVKNGSGLFPEKMGSNVIHFSANPWIDFTSLSHARSFSMEDSSPKISVGKMTTQGSHRSMPLSVHVHHALVDGYDIGLFVDKLQALMQ</sequence>
<dbReference type="SMART" id="SM01059">
    <property type="entry name" value="CAT"/>
    <property type="match status" value="1"/>
</dbReference>
<dbReference type="KEGG" id="grl:LPB144_08920"/>
<dbReference type="GO" id="GO:0008811">
    <property type="term" value="F:chloramphenicol O-acetyltransferase activity"/>
    <property type="evidence" value="ECO:0007669"/>
    <property type="project" value="InterPro"/>
</dbReference>
<name>A0A1L3J5X6_9FLAO</name>
<dbReference type="Gene3D" id="3.30.559.10">
    <property type="entry name" value="Chloramphenicol acetyltransferase-like domain"/>
    <property type="match status" value="1"/>
</dbReference>
<keyword evidence="2" id="KW-0808">Transferase</keyword>
<dbReference type="Pfam" id="PF00302">
    <property type="entry name" value="CAT"/>
    <property type="match status" value="1"/>
</dbReference>
<feature type="active site" description="Proton acceptor" evidence="1">
    <location>
        <position position="186"/>
    </location>
</feature>
<dbReference type="InterPro" id="IPR001707">
    <property type="entry name" value="Cmp_AcTrfase"/>
</dbReference>
<dbReference type="InterPro" id="IPR023213">
    <property type="entry name" value="CAT-like_dom_sf"/>
</dbReference>
<dbReference type="RefSeq" id="WP_072553189.1">
    <property type="nucleotide sequence ID" value="NZ_CP018153.1"/>
</dbReference>